<dbReference type="SUPFAM" id="SSF100950">
    <property type="entry name" value="NagB/RpiA/CoA transferase-like"/>
    <property type="match status" value="1"/>
</dbReference>
<name>A0A1H9EK03_9HYPH</name>
<protein>
    <submittedName>
        <fullName evidence="1">Glutaconate CoA-transferase subunit A</fullName>
    </submittedName>
</protein>
<dbReference type="EMBL" id="FOFG01000003">
    <property type="protein sequence ID" value="SEQ26060.1"/>
    <property type="molecule type" value="Genomic_DNA"/>
</dbReference>
<dbReference type="Pfam" id="PF01144">
    <property type="entry name" value="CoA_trans"/>
    <property type="match status" value="1"/>
</dbReference>
<dbReference type="PANTHER" id="PTHR43293">
    <property type="entry name" value="ACETATE COA-TRANSFERASE YDIF"/>
    <property type="match status" value="1"/>
</dbReference>
<dbReference type="SMART" id="SM00882">
    <property type="entry name" value="CoA_trans"/>
    <property type="match status" value="1"/>
</dbReference>
<evidence type="ECO:0000313" key="2">
    <source>
        <dbReference type="Proteomes" id="UP000199647"/>
    </source>
</evidence>
<dbReference type="Gene3D" id="3.40.1080.10">
    <property type="entry name" value="Glutaconate Coenzyme A-transferase"/>
    <property type="match status" value="1"/>
</dbReference>
<organism evidence="1 2">
    <name type="scientific">Faunimonas pinastri</name>
    <dbReference type="NCBI Taxonomy" id="1855383"/>
    <lineage>
        <taxon>Bacteria</taxon>
        <taxon>Pseudomonadati</taxon>
        <taxon>Pseudomonadota</taxon>
        <taxon>Alphaproteobacteria</taxon>
        <taxon>Hyphomicrobiales</taxon>
        <taxon>Afifellaceae</taxon>
        <taxon>Faunimonas</taxon>
    </lineage>
</organism>
<dbReference type="STRING" id="1855383.SAMN05216548_103197"/>
<dbReference type="Gene3D" id="3.30.30.40">
    <property type="match status" value="1"/>
</dbReference>
<dbReference type="InterPro" id="IPR004165">
    <property type="entry name" value="CoA_trans_fam_I"/>
</dbReference>
<dbReference type="AlphaFoldDB" id="A0A1H9EK03"/>
<keyword evidence="1" id="KW-0808">Transferase</keyword>
<dbReference type="Proteomes" id="UP000199647">
    <property type="component" value="Unassembled WGS sequence"/>
</dbReference>
<proteinExistence type="predicted"/>
<dbReference type="PANTHER" id="PTHR43293:SF3">
    <property type="entry name" value="CHOLESTEROL RING-CLEAVING HYDROLASE IPDB SUBUNIT"/>
    <property type="match status" value="1"/>
</dbReference>
<keyword evidence="2" id="KW-1185">Reference proteome</keyword>
<accession>A0A1H9EK03</accession>
<sequence length="299" mass="32996">MAQPSKIRSLADAVALIKDGDVVAIGGHTARRHPMALMREIIRQGRKDLHVVGWNNGIDMDMLVGAGCVSTVETSYVGIGSFGLARNFRRACETDGLRVIEHSETTAMDRFRAASIGLPLFPSKTGLGTDLPSTNPHLKPFTDPFTGETWMAVEAIRPDVAIVHAHTADEQGNVQLDPERWHDNSPDVMIARSARTVIVSVEQIVSEETVMSRPIDTILPRTDVTCIVEAPYGAHPCCCDARYDYDLEHLGRYHEATASQSGFAEWLADYVTGPADHWAYLEKIGARRLMEVSMKRTTR</sequence>
<dbReference type="InterPro" id="IPR037171">
    <property type="entry name" value="NagB/RpiA_transferase-like"/>
</dbReference>
<reference evidence="1 2" key="1">
    <citation type="submission" date="2016-10" db="EMBL/GenBank/DDBJ databases">
        <authorList>
            <person name="de Groot N.N."/>
        </authorList>
    </citation>
    <scope>NUCLEOTIDE SEQUENCE [LARGE SCALE GENOMIC DNA]</scope>
    <source>
        <strain evidence="1 2">A52C2</strain>
    </source>
</reference>
<dbReference type="GO" id="GO:0008410">
    <property type="term" value="F:CoA-transferase activity"/>
    <property type="evidence" value="ECO:0007669"/>
    <property type="project" value="InterPro"/>
</dbReference>
<dbReference type="RefSeq" id="WP_177176737.1">
    <property type="nucleotide sequence ID" value="NZ_FOFG01000003.1"/>
</dbReference>
<gene>
    <name evidence="1" type="ORF">SAMN05216548_103197</name>
</gene>
<evidence type="ECO:0000313" key="1">
    <source>
        <dbReference type="EMBL" id="SEQ26060.1"/>
    </source>
</evidence>